<dbReference type="Gene3D" id="2.60.120.10">
    <property type="entry name" value="Jelly Rolls"/>
    <property type="match status" value="2"/>
</dbReference>
<protein>
    <recommendedName>
        <fullName evidence="8">Quercetin 2,3-dioxygenase</fullName>
    </recommendedName>
</protein>
<dbReference type="InterPro" id="IPR014710">
    <property type="entry name" value="RmlC-like_jellyroll"/>
</dbReference>
<dbReference type="CDD" id="cd20311">
    <property type="entry name" value="cupin_Yhhw_C"/>
    <property type="match status" value="1"/>
</dbReference>
<dbReference type="Pfam" id="PF02678">
    <property type="entry name" value="Pirin"/>
    <property type="match status" value="1"/>
</dbReference>
<evidence type="ECO:0000313" key="7">
    <source>
        <dbReference type="Proteomes" id="UP000295110"/>
    </source>
</evidence>
<dbReference type="PIRSF" id="PIRSF006232">
    <property type="entry name" value="Pirin"/>
    <property type="match status" value="1"/>
</dbReference>
<dbReference type="InterPro" id="IPR012093">
    <property type="entry name" value="Pirin"/>
</dbReference>
<comment type="cofactor">
    <cofactor evidence="2">
        <name>Fe cation</name>
        <dbReference type="ChEBI" id="CHEBI:24875"/>
    </cofactor>
    <text evidence="2">Binds 1 Fe cation per subunit.</text>
</comment>
<gene>
    <name evidence="6" type="ORF">EV671_100469</name>
</gene>
<dbReference type="PANTHER" id="PTHR43212:SF3">
    <property type="entry name" value="QUERCETIN 2,3-DIOXYGENASE"/>
    <property type="match status" value="1"/>
</dbReference>
<dbReference type="OrthoDB" id="321327at2"/>
<keyword evidence="2" id="KW-0408">Iron</keyword>
<dbReference type="InterPro" id="IPR041602">
    <property type="entry name" value="Quercetinase_C"/>
</dbReference>
<comment type="similarity">
    <text evidence="1 3">Belongs to the pirin family.</text>
</comment>
<accession>A0A4R3VAN3</accession>
<sequence>MLQLIKSCDRGYADHGWLKSFHSFSFADYYDPARMGFGALRVINEDRIAPGTGFGTHGHRDMEIISYVLSGELAHKDSMGNGEKGAANAGVIRPGDVQRMSAGTGVLHSEFNHAKDETTHFLQIWIQPDARGIAPSYEQKHFDAGSKRGQLRLVAANDGAGGAVTIHADAKLYAGLFDGAEQAELGLADGRIAYIHLVRGALTVNGQDLTAGDALQVRETSRLALTAGKDAEVLVFDLAA</sequence>
<dbReference type="InterPro" id="IPR011051">
    <property type="entry name" value="RmlC_Cupin_sf"/>
</dbReference>
<dbReference type="Proteomes" id="UP000295110">
    <property type="component" value="Unassembled WGS sequence"/>
</dbReference>
<dbReference type="RefSeq" id="WP_132570181.1">
    <property type="nucleotide sequence ID" value="NZ_CBCSGL010000001.1"/>
</dbReference>
<feature type="binding site" evidence="2">
    <location>
        <position position="110"/>
    </location>
    <ligand>
        <name>Fe cation</name>
        <dbReference type="ChEBI" id="CHEBI:24875"/>
    </ligand>
</feature>
<evidence type="ECO:0000313" key="6">
    <source>
        <dbReference type="EMBL" id="TCV02296.1"/>
    </source>
</evidence>
<reference evidence="6 7" key="1">
    <citation type="submission" date="2019-03" db="EMBL/GenBank/DDBJ databases">
        <title>Genomic Encyclopedia of Type Strains, Phase IV (KMG-IV): sequencing the most valuable type-strain genomes for metagenomic binning, comparative biology and taxonomic classification.</title>
        <authorList>
            <person name="Goeker M."/>
        </authorList>
    </citation>
    <scope>NUCLEOTIDE SEQUENCE [LARGE SCALE GENOMIC DNA]</scope>
    <source>
        <strain evidence="6 7">DSM 654</strain>
    </source>
</reference>
<evidence type="ECO:0000259" key="5">
    <source>
        <dbReference type="Pfam" id="PF17954"/>
    </source>
</evidence>
<dbReference type="InterPro" id="IPR003829">
    <property type="entry name" value="Pirin_N_dom"/>
</dbReference>
<feature type="binding site" evidence="2">
    <location>
        <position position="59"/>
    </location>
    <ligand>
        <name>Fe cation</name>
        <dbReference type="ChEBI" id="CHEBI:24875"/>
    </ligand>
</feature>
<dbReference type="EMBL" id="SMBU01000004">
    <property type="protein sequence ID" value="TCV02296.1"/>
    <property type="molecule type" value="Genomic_DNA"/>
</dbReference>
<dbReference type="SUPFAM" id="SSF51182">
    <property type="entry name" value="RmlC-like cupins"/>
    <property type="match status" value="1"/>
</dbReference>
<feature type="domain" description="Pirin N-terminal" evidence="4">
    <location>
        <begin position="12"/>
        <end position="126"/>
    </location>
</feature>
<feature type="binding site" evidence="2">
    <location>
        <position position="57"/>
    </location>
    <ligand>
        <name>Fe cation</name>
        <dbReference type="ChEBI" id="CHEBI:24875"/>
    </ligand>
</feature>
<dbReference type="PANTHER" id="PTHR43212">
    <property type="entry name" value="QUERCETIN 2,3-DIOXYGENASE"/>
    <property type="match status" value="1"/>
</dbReference>
<evidence type="ECO:0000256" key="3">
    <source>
        <dbReference type="RuleBase" id="RU003457"/>
    </source>
</evidence>
<keyword evidence="7" id="KW-1185">Reference proteome</keyword>
<dbReference type="GO" id="GO:0046872">
    <property type="term" value="F:metal ion binding"/>
    <property type="evidence" value="ECO:0007669"/>
    <property type="project" value="UniProtKB-KW"/>
</dbReference>
<dbReference type="Pfam" id="PF17954">
    <property type="entry name" value="Pirin_C_2"/>
    <property type="match status" value="1"/>
</dbReference>
<evidence type="ECO:0008006" key="8">
    <source>
        <dbReference type="Google" id="ProtNLM"/>
    </source>
</evidence>
<name>A0A4R3VAN3_ROSSA</name>
<evidence type="ECO:0000256" key="1">
    <source>
        <dbReference type="ARBA" id="ARBA00008416"/>
    </source>
</evidence>
<proteinExistence type="inferred from homology"/>
<dbReference type="AlphaFoldDB" id="A0A4R3VAN3"/>
<feature type="domain" description="Quercetin 2,3-dioxygenase C-terminal cupin" evidence="5">
    <location>
        <begin position="153"/>
        <end position="238"/>
    </location>
</feature>
<feature type="binding site" evidence="2">
    <location>
        <position position="108"/>
    </location>
    <ligand>
        <name>Fe cation</name>
        <dbReference type="ChEBI" id="CHEBI:24875"/>
    </ligand>
</feature>
<keyword evidence="2" id="KW-0479">Metal-binding</keyword>
<comment type="caution">
    <text evidence="6">The sequence shown here is derived from an EMBL/GenBank/DDBJ whole genome shotgun (WGS) entry which is preliminary data.</text>
</comment>
<evidence type="ECO:0000259" key="4">
    <source>
        <dbReference type="Pfam" id="PF02678"/>
    </source>
</evidence>
<organism evidence="6 7">
    <name type="scientific">Roseateles saccharophilus</name>
    <name type="common">Pseudomonas saccharophila</name>
    <dbReference type="NCBI Taxonomy" id="304"/>
    <lineage>
        <taxon>Bacteria</taxon>
        <taxon>Pseudomonadati</taxon>
        <taxon>Pseudomonadota</taxon>
        <taxon>Betaproteobacteria</taxon>
        <taxon>Burkholderiales</taxon>
        <taxon>Sphaerotilaceae</taxon>
        <taxon>Roseateles</taxon>
    </lineage>
</organism>
<dbReference type="CDD" id="cd02910">
    <property type="entry name" value="cupin_Yhhw_N"/>
    <property type="match status" value="1"/>
</dbReference>
<evidence type="ECO:0000256" key="2">
    <source>
        <dbReference type="PIRSR" id="PIRSR006232-1"/>
    </source>
</evidence>